<dbReference type="GO" id="GO:0032993">
    <property type="term" value="C:protein-DNA complex"/>
    <property type="evidence" value="ECO:0007669"/>
    <property type="project" value="TreeGrafter"/>
</dbReference>
<dbReference type="Proteomes" id="UP000528964">
    <property type="component" value="Unassembled WGS sequence"/>
</dbReference>
<dbReference type="InterPro" id="IPR003265">
    <property type="entry name" value="HhH-GPD_domain"/>
</dbReference>
<sequence length="226" mass="23774">MGPLRILGKPELAAALDALCALDPEMARLRAVAGEPPLRALDPGLAGLVWLVNSQMISVTAARAIHGRIEAALGALDHARLSQAPDELFRAAGVSRGKLRTIRALCAAVDGGLDIAGLAERDEQEARATLTAIPGIGPWTADVFLLFAHGRADAFPAGDVALRAALKEAFGLPARPGVAEAERIAERWRPLRGVAAQLLWAYYRAMRGGLDAVSAPSRAATVRETL</sequence>
<dbReference type="GO" id="GO:0043916">
    <property type="term" value="F:DNA-7-methylguanine glycosylase activity"/>
    <property type="evidence" value="ECO:0007669"/>
    <property type="project" value="TreeGrafter"/>
</dbReference>
<evidence type="ECO:0000313" key="7">
    <source>
        <dbReference type="Proteomes" id="UP000528964"/>
    </source>
</evidence>
<accession>A0A7W6D656</accession>
<dbReference type="Gene3D" id="1.10.340.30">
    <property type="entry name" value="Hypothetical protein, domain 2"/>
    <property type="match status" value="1"/>
</dbReference>
<organism evidence="6 7">
    <name type="scientific">Hansschlegelia beijingensis</name>
    <dbReference type="NCBI Taxonomy" id="1133344"/>
    <lineage>
        <taxon>Bacteria</taxon>
        <taxon>Pseudomonadati</taxon>
        <taxon>Pseudomonadota</taxon>
        <taxon>Alphaproteobacteria</taxon>
        <taxon>Hyphomicrobiales</taxon>
        <taxon>Methylopilaceae</taxon>
        <taxon>Hansschlegelia</taxon>
    </lineage>
</organism>
<keyword evidence="6" id="KW-0326">Glycosidase</keyword>
<dbReference type="Gene3D" id="1.10.1670.40">
    <property type="match status" value="1"/>
</dbReference>
<keyword evidence="3" id="KW-0227">DNA damage</keyword>
<dbReference type="AlphaFoldDB" id="A0A7W6D656"/>
<dbReference type="EMBL" id="JACIDR010000004">
    <property type="protein sequence ID" value="MBB3973843.1"/>
    <property type="molecule type" value="Genomic_DNA"/>
</dbReference>
<reference evidence="6 7" key="1">
    <citation type="submission" date="2020-08" db="EMBL/GenBank/DDBJ databases">
        <title>Genomic Encyclopedia of Type Strains, Phase IV (KMG-IV): sequencing the most valuable type-strain genomes for metagenomic binning, comparative biology and taxonomic classification.</title>
        <authorList>
            <person name="Goeker M."/>
        </authorList>
    </citation>
    <scope>NUCLEOTIDE SEQUENCE [LARGE SCALE GENOMIC DNA]</scope>
    <source>
        <strain evidence="6 7">DSM 25481</strain>
    </source>
</reference>
<keyword evidence="7" id="KW-1185">Reference proteome</keyword>
<dbReference type="EC" id="3.2.2.21" evidence="2"/>
<dbReference type="SMART" id="SM00478">
    <property type="entry name" value="ENDO3c"/>
    <property type="match status" value="1"/>
</dbReference>
<evidence type="ECO:0000256" key="1">
    <source>
        <dbReference type="ARBA" id="ARBA00000086"/>
    </source>
</evidence>
<evidence type="ECO:0000313" key="6">
    <source>
        <dbReference type="EMBL" id="MBB3973843.1"/>
    </source>
</evidence>
<comment type="catalytic activity">
    <reaction evidence="1">
        <text>Hydrolysis of alkylated DNA, releasing 3-methyladenine, 3-methylguanine, 7-methylguanine and 7-methyladenine.</text>
        <dbReference type="EC" id="3.2.2.21"/>
    </reaction>
</comment>
<dbReference type="CDD" id="cd00056">
    <property type="entry name" value="ENDO3c"/>
    <property type="match status" value="1"/>
</dbReference>
<gene>
    <name evidence="6" type="ORF">GGR24_002520</name>
</gene>
<keyword evidence="4" id="KW-0234">DNA repair</keyword>
<dbReference type="InterPro" id="IPR051912">
    <property type="entry name" value="Alkylbase_DNA_Glycosylase/TA"/>
</dbReference>
<dbReference type="RefSeq" id="WP_183395715.1">
    <property type="nucleotide sequence ID" value="NZ_JACIDR010000004.1"/>
</dbReference>
<comment type="caution">
    <text evidence="6">The sequence shown here is derived from an EMBL/GenBank/DDBJ whole genome shotgun (WGS) entry which is preliminary data.</text>
</comment>
<protein>
    <recommendedName>
        <fullName evidence="2">DNA-3-methyladenine glycosylase II</fullName>
        <ecNumber evidence="2">3.2.2.21</ecNumber>
    </recommendedName>
</protein>
<dbReference type="Pfam" id="PF00730">
    <property type="entry name" value="HhH-GPD"/>
    <property type="match status" value="1"/>
</dbReference>
<dbReference type="GO" id="GO:0006285">
    <property type="term" value="P:base-excision repair, AP site formation"/>
    <property type="evidence" value="ECO:0007669"/>
    <property type="project" value="TreeGrafter"/>
</dbReference>
<dbReference type="PANTHER" id="PTHR43003:SF13">
    <property type="entry name" value="DNA-3-METHYLADENINE GLYCOSYLASE 2"/>
    <property type="match status" value="1"/>
</dbReference>
<dbReference type="InterPro" id="IPR011257">
    <property type="entry name" value="DNA_glycosylase"/>
</dbReference>
<dbReference type="GO" id="GO:0032131">
    <property type="term" value="F:alkylated DNA binding"/>
    <property type="evidence" value="ECO:0007669"/>
    <property type="project" value="TreeGrafter"/>
</dbReference>
<name>A0A7W6D656_9HYPH</name>
<keyword evidence="6" id="KW-0378">Hydrolase</keyword>
<evidence type="ECO:0000256" key="4">
    <source>
        <dbReference type="ARBA" id="ARBA00023204"/>
    </source>
</evidence>
<evidence type="ECO:0000259" key="5">
    <source>
        <dbReference type="SMART" id="SM00478"/>
    </source>
</evidence>
<proteinExistence type="predicted"/>
<dbReference type="GO" id="GO:0005737">
    <property type="term" value="C:cytoplasm"/>
    <property type="evidence" value="ECO:0007669"/>
    <property type="project" value="TreeGrafter"/>
</dbReference>
<evidence type="ECO:0000256" key="3">
    <source>
        <dbReference type="ARBA" id="ARBA00022763"/>
    </source>
</evidence>
<dbReference type="SUPFAM" id="SSF48150">
    <property type="entry name" value="DNA-glycosylase"/>
    <property type="match status" value="1"/>
</dbReference>
<evidence type="ECO:0000256" key="2">
    <source>
        <dbReference type="ARBA" id="ARBA00012000"/>
    </source>
</evidence>
<dbReference type="PANTHER" id="PTHR43003">
    <property type="entry name" value="DNA-3-METHYLADENINE GLYCOSYLASE"/>
    <property type="match status" value="1"/>
</dbReference>
<dbReference type="GO" id="GO:0008725">
    <property type="term" value="F:DNA-3-methyladenine glycosylase activity"/>
    <property type="evidence" value="ECO:0007669"/>
    <property type="project" value="TreeGrafter"/>
</dbReference>
<dbReference type="GO" id="GO:0006307">
    <property type="term" value="P:DNA alkylation repair"/>
    <property type="evidence" value="ECO:0007669"/>
    <property type="project" value="TreeGrafter"/>
</dbReference>
<feature type="domain" description="HhH-GPD" evidence="5">
    <location>
        <begin position="53"/>
        <end position="204"/>
    </location>
</feature>